<evidence type="ECO:0000259" key="3">
    <source>
        <dbReference type="Pfam" id="PF07971"/>
    </source>
</evidence>
<dbReference type="InterPro" id="IPR050883">
    <property type="entry name" value="PNGase"/>
</dbReference>
<evidence type="ECO:0000259" key="4">
    <source>
        <dbReference type="Pfam" id="PF17678"/>
    </source>
</evidence>
<dbReference type="AlphaFoldDB" id="A0A9P7KJ71"/>
<dbReference type="PANTHER" id="PTHR12143:SF25">
    <property type="entry name" value="FAMILY PROTEIN, PUTATIVE (AFU_ORTHOLOGUE AFUA_1G10790)-RELATED"/>
    <property type="match status" value="1"/>
</dbReference>
<evidence type="ECO:0000313" key="5">
    <source>
        <dbReference type="EMBL" id="KAG5652318.1"/>
    </source>
</evidence>
<feature type="transmembrane region" description="Helical" evidence="2">
    <location>
        <begin position="31"/>
        <end position="49"/>
    </location>
</feature>
<protein>
    <recommendedName>
        <fullName evidence="7">Glycoside hydrolase family 92 protein</fullName>
    </recommendedName>
</protein>
<dbReference type="EMBL" id="JABCKI010000138">
    <property type="protein sequence ID" value="KAG5652318.1"/>
    <property type="molecule type" value="Genomic_DNA"/>
</dbReference>
<feature type="domain" description="Glycosyl hydrolase family 92 N-terminal" evidence="4">
    <location>
        <begin position="182"/>
        <end position="339"/>
    </location>
</feature>
<dbReference type="Proteomes" id="UP000717328">
    <property type="component" value="Unassembled WGS sequence"/>
</dbReference>
<dbReference type="GO" id="GO:0006516">
    <property type="term" value="P:glycoprotein catabolic process"/>
    <property type="evidence" value="ECO:0007669"/>
    <property type="project" value="TreeGrafter"/>
</dbReference>
<sequence>MRQDLDAVSGTPIISASFKIISSNALTGTRGLTFAFLTLSMCSALMVLFSKTRGTDDKEAGDESKLKHLFTMLLLRSPAALLLGLSLSFVSAQPSPEVQKRISAAIRAAANQPNPDYTAFVNPFIGTDNDGDVCPGASVPFGMVKFSTDLTGYAPAGYITDPTQKIRGISPLHDSGTGSSLDASPGYFAQTLDNNIKMEATATRRAGLERFTFPVGSKPYFVLDLSNDLPVSFAGGTLDIDPGKGRITIGGRWGSSFGPGRYNYQAFACYDLLNGGKQKLSEYGVWTGDAYGLDAKGLGQTRLNLTLNLIGGVYQSGALFSYDINPPSAPQITLRVGVSFRSADQACANAESEVGDASFEQIWERAKAEWQDKLKRVEIDVTNTPANVTEMLYSSLYRASLTPLSTRQSSSPRSSTTISTDGEKMGGCQSVAQTTFLDGHKEPKMLGSSADNIVAHFAVNYHNEAARLGVNLDELYSALLADGDVNPPEWNIQGRQVNVYK</sequence>
<dbReference type="OrthoDB" id="449263at2759"/>
<dbReference type="GO" id="GO:0030246">
    <property type="term" value="F:carbohydrate binding"/>
    <property type="evidence" value="ECO:0007669"/>
    <property type="project" value="InterPro"/>
</dbReference>
<feature type="domain" description="Glycosyl hydrolase family 92" evidence="3">
    <location>
        <begin position="345"/>
        <end position="408"/>
    </location>
</feature>
<name>A0A9P7KJ71_9AGAR</name>
<reference evidence="5" key="1">
    <citation type="submission" date="2021-02" db="EMBL/GenBank/DDBJ databases">
        <authorList>
            <person name="Nieuwenhuis M."/>
            <person name="Van De Peppel L.J.J."/>
        </authorList>
    </citation>
    <scope>NUCLEOTIDE SEQUENCE</scope>
    <source>
        <strain evidence="5">D49</strain>
    </source>
</reference>
<feature type="region of interest" description="Disordered" evidence="1">
    <location>
        <begin position="404"/>
        <end position="425"/>
    </location>
</feature>
<comment type="caution">
    <text evidence="5">The sequence shown here is derived from an EMBL/GenBank/DDBJ whole genome shotgun (WGS) entry which is preliminary data.</text>
</comment>
<keyword evidence="2" id="KW-1133">Transmembrane helix</keyword>
<keyword evidence="2" id="KW-0472">Membrane</keyword>
<feature type="domain" description="Glycosyl hydrolase family 92 N-terminal" evidence="4">
    <location>
        <begin position="120"/>
        <end position="180"/>
    </location>
</feature>
<proteinExistence type="predicted"/>
<dbReference type="InterPro" id="IPR014718">
    <property type="entry name" value="GH-type_carb-bd"/>
</dbReference>
<feature type="compositionally biased region" description="Low complexity" evidence="1">
    <location>
        <begin position="404"/>
        <end position="420"/>
    </location>
</feature>
<dbReference type="Pfam" id="PF17678">
    <property type="entry name" value="Glyco_hydro_92N"/>
    <property type="match status" value="2"/>
</dbReference>
<dbReference type="InterPro" id="IPR041371">
    <property type="entry name" value="GH92_N"/>
</dbReference>
<dbReference type="InterPro" id="IPR012939">
    <property type="entry name" value="Glyco_hydro_92"/>
</dbReference>
<evidence type="ECO:0008006" key="7">
    <source>
        <dbReference type="Google" id="ProtNLM"/>
    </source>
</evidence>
<dbReference type="GO" id="GO:0000224">
    <property type="term" value="F:peptide-N4-(N-acetyl-beta-glucosaminyl)asparagine amidase activity"/>
    <property type="evidence" value="ECO:0007669"/>
    <property type="project" value="TreeGrafter"/>
</dbReference>
<feature type="transmembrane region" description="Helical" evidence="2">
    <location>
        <begin position="69"/>
        <end position="90"/>
    </location>
</feature>
<dbReference type="PANTHER" id="PTHR12143">
    <property type="entry name" value="PEPTIDE N-GLYCANASE PNGASE -RELATED"/>
    <property type="match status" value="1"/>
</dbReference>
<gene>
    <name evidence="5" type="ORF">H0H81_005431</name>
</gene>
<dbReference type="GO" id="GO:0005634">
    <property type="term" value="C:nucleus"/>
    <property type="evidence" value="ECO:0007669"/>
    <property type="project" value="TreeGrafter"/>
</dbReference>
<keyword evidence="2" id="KW-0812">Transmembrane</keyword>
<evidence type="ECO:0000313" key="6">
    <source>
        <dbReference type="Proteomes" id="UP000717328"/>
    </source>
</evidence>
<dbReference type="Gene3D" id="2.70.98.10">
    <property type="match status" value="2"/>
</dbReference>
<dbReference type="Pfam" id="PF07971">
    <property type="entry name" value="Glyco_hydro_92"/>
    <property type="match status" value="1"/>
</dbReference>
<evidence type="ECO:0000256" key="1">
    <source>
        <dbReference type="SAM" id="MobiDB-lite"/>
    </source>
</evidence>
<keyword evidence="6" id="KW-1185">Reference proteome</keyword>
<accession>A0A9P7KJ71</accession>
<evidence type="ECO:0000256" key="2">
    <source>
        <dbReference type="SAM" id="Phobius"/>
    </source>
</evidence>
<reference evidence="5" key="2">
    <citation type="submission" date="2021-10" db="EMBL/GenBank/DDBJ databases">
        <title>Phylogenomics reveals ancestral predisposition of the termite-cultivated fungus Termitomyces towards a domesticated lifestyle.</title>
        <authorList>
            <person name="Auxier B."/>
            <person name="Grum-Grzhimaylo A."/>
            <person name="Cardenas M.E."/>
            <person name="Lodge J.D."/>
            <person name="Laessoe T."/>
            <person name="Pedersen O."/>
            <person name="Smith M.E."/>
            <person name="Kuyper T.W."/>
            <person name="Franco-Molano E.A."/>
            <person name="Baroni T.J."/>
            <person name="Aanen D.K."/>
        </authorList>
    </citation>
    <scope>NUCLEOTIDE SEQUENCE</scope>
    <source>
        <strain evidence="5">D49</strain>
    </source>
</reference>
<organism evidence="5 6">
    <name type="scientific">Sphagnurus paluster</name>
    <dbReference type="NCBI Taxonomy" id="117069"/>
    <lineage>
        <taxon>Eukaryota</taxon>
        <taxon>Fungi</taxon>
        <taxon>Dikarya</taxon>
        <taxon>Basidiomycota</taxon>
        <taxon>Agaricomycotina</taxon>
        <taxon>Agaricomycetes</taxon>
        <taxon>Agaricomycetidae</taxon>
        <taxon>Agaricales</taxon>
        <taxon>Tricholomatineae</taxon>
        <taxon>Lyophyllaceae</taxon>
        <taxon>Sphagnurus</taxon>
    </lineage>
</organism>
<dbReference type="GO" id="GO:0005829">
    <property type="term" value="C:cytosol"/>
    <property type="evidence" value="ECO:0007669"/>
    <property type="project" value="TreeGrafter"/>
</dbReference>